<evidence type="ECO:0000313" key="2">
    <source>
        <dbReference type="WBParaSite" id="SSTP_0000721700.1"/>
    </source>
</evidence>
<dbReference type="AlphaFoldDB" id="A0A0K0ECK2"/>
<sequence length="137" mass="16302">MNEYNNILRNNILYTKEIAEKIIDNYNKENNIFEKEDIVRNMYSIDKNVVKHALNDFDQIVSIIENNLNTIKTRETSKDYTIAFTNKRSFIQMMSEMSSIIDADNKEFNKMYIKLSHDLNIIRGNITMLDKQLSYMK</sequence>
<dbReference type="Proteomes" id="UP000035681">
    <property type="component" value="Unplaced"/>
</dbReference>
<dbReference type="WBParaSite" id="SSTP_0000721700.1">
    <property type="protein sequence ID" value="SSTP_0000721700.1"/>
    <property type="gene ID" value="SSTP_0000721700"/>
</dbReference>
<reference evidence="2" key="1">
    <citation type="submission" date="2015-08" db="UniProtKB">
        <authorList>
            <consortium name="WormBaseParasite"/>
        </authorList>
    </citation>
    <scope>IDENTIFICATION</scope>
</reference>
<organism evidence="2">
    <name type="scientific">Strongyloides stercoralis</name>
    <name type="common">Threadworm</name>
    <dbReference type="NCBI Taxonomy" id="6248"/>
    <lineage>
        <taxon>Eukaryota</taxon>
        <taxon>Metazoa</taxon>
        <taxon>Ecdysozoa</taxon>
        <taxon>Nematoda</taxon>
        <taxon>Chromadorea</taxon>
        <taxon>Rhabditida</taxon>
        <taxon>Tylenchina</taxon>
        <taxon>Panagrolaimomorpha</taxon>
        <taxon>Strongyloidoidea</taxon>
        <taxon>Strongyloididae</taxon>
        <taxon>Strongyloides</taxon>
    </lineage>
</organism>
<protein>
    <submittedName>
        <fullName evidence="3">ABC transporter domain-containing protein</fullName>
    </submittedName>
    <submittedName>
        <fullName evidence="2">Conserved domain protein</fullName>
    </submittedName>
</protein>
<keyword evidence="1" id="KW-1185">Reference proteome</keyword>
<proteinExistence type="predicted"/>
<evidence type="ECO:0000313" key="1">
    <source>
        <dbReference type="Proteomes" id="UP000035681"/>
    </source>
</evidence>
<dbReference type="WBParaSite" id="TCONS_00009367.p1">
    <property type="protein sequence ID" value="TCONS_00009367.p1"/>
    <property type="gene ID" value="XLOC_007187"/>
</dbReference>
<name>A0A0K0ECK2_STRER</name>
<accession>A0A0K0ECK2</accession>
<evidence type="ECO:0000313" key="3">
    <source>
        <dbReference type="WBParaSite" id="TCONS_00009367.p1"/>
    </source>
</evidence>